<keyword evidence="1" id="KW-0418">Kinase</keyword>
<evidence type="ECO:0000313" key="2">
    <source>
        <dbReference type="Proteomes" id="UP000285376"/>
    </source>
</evidence>
<name>A0A417Z7Z9_9MICO</name>
<sequence length="215" mass="23649">MTFAEAREGLFSALHASPHDRLVLAVAGAPGAGKSTVCELLLAEAQNRDVSAIVVPMDGWHLAHRTLERLGLAQVKGAPQTFDAEGFVALVARIAGQRPGDPSVWAPEFRREIEDAVTGAVEIRPEHRLVVVEGNYLLLDEHPWRNLAGFFDTAWVLTPDESTRRIRLVERHERYGRSTEDARAHALGSDETNARRIEHNMVARAGLTVLEVDPG</sequence>
<reference evidence="1 2" key="1">
    <citation type="submission" date="2018-08" db="EMBL/GenBank/DDBJ databases">
        <title>Whole genome sequence analysis of Dermacoccus abyssi bacteria isolated from Deep Mariana trench Micromonospora spp reveals genes involved in the environmental adaptation and production of secondary metabolites.</title>
        <authorList>
            <person name="Abdel-Mageed W.M."/>
            <person name="Lehri B."/>
            <person name="Nouioui I."/>
            <person name="Goodfellow I."/>
            <person name="Jaspars M."/>
            <person name="Karlyshev A."/>
        </authorList>
    </citation>
    <scope>NUCLEOTIDE SEQUENCE [LARGE SCALE GENOMIC DNA]</scope>
    <source>
        <strain evidence="1 2">MT1.1</strain>
    </source>
</reference>
<keyword evidence="1" id="KW-0808">Transferase</keyword>
<dbReference type="SUPFAM" id="SSF52540">
    <property type="entry name" value="P-loop containing nucleoside triphosphate hydrolases"/>
    <property type="match status" value="1"/>
</dbReference>
<dbReference type="AlphaFoldDB" id="A0A417Z7Z9"/>
<dbReference type="InterPro" id="IPR027417">
    <property type="entry name" value="P-loop_NTPase"/>
</dbReference>
<gene>
    <name evidence="1" type="ORF">D1832_05060</name>
</gene>
<proteinExistence type="predicted"/>
<accession>A0A417Z7Z9</accession>
<dbReference type="EMBL" id="QWLM01000004">
    <property type="protein sequence ID" value="RHW46761.1"/>
    <property type="molecule type" value="Genomic_DNA"/>
</dbReference>
<dbReference type="GO" id="GO:0016301">
    <property type="term" value="F:kinase activity"/>
    <property type="evidence" value="ECO:0007669"/>
    <property type="project" value="UniProtKB-KW"/>
</dbReference>
<comment type="caution">
    <text evidence="1">The sequence shown here is derived from an EMBL/GenBank/DDBJ whole genome shotgun (WGS) entry which is preliminary data.</text>
</comment>
<dbReference type="Gene3D" id="3.40.50.300">
    <property type="entry name" value="P-loop containing nucleotide triphosphate hydrolases"/>
    <property type="match status" value="1"/>
</dbReference>
<dbReference type="Proteomes" id="UP000285376">
    <property type="component" value="Unassembled WGS sequence"/>
</dbReference>
<dbReference type="PANTHER" id="PTHR10285">
    <property type="entry name" value="URIDINE KINASE"/>
    <property type="match status" value="1"/>
</dbReference>
<dbReference type="NCBIfam" id="NF006743">
    <property type="entry name" value="PRK09270.1-2"/>
    <property type="match status" value="1"/>
</dbReference>
<protein>
    <submittedName>
        <fullName evidence="1">Nucleoside/nucleotide kinase family protein</fullName>
    </submittedName>
</protein>
<evidence type="ECO:0000313" key="1">
    <source>
        <dbReference type="EMBL" id="RHW46761.1"/>
    </source>
</evidence>
<organism evidence="1 2">
    <name type="scientific">Dermacoccus abyssi</name>
    <dbReference type="NCBI Taxonomy" id="322596"/>
    <lineage>
        <taxon>Bacteria</taxon>
        <taxon>Bacillati</taxon>
        <taxon>Actinomycetota</taxon>
        <taxon>Actinomycetes</taxon>
        <taxon>Micrococcales</taxon>
        <taxon>Dermacoccaceae</taxon>
        <taxon>Dermacoccus</taxon>
    </lineage>
</organism>